<evidence type="ECO:0000256" key="1">
    <source>
        <dbReference type="SAM" id="Phobius"/>
    </source>
</evidence>
<feature type="transmembrane region" description="Helical" evidence="1">
    <location>
        <begin position="7"/>
        <end position="33"/>
    </location>
</feature>
<dbReference type="CTD" id="66059128"/>
<dbReference type="GeneID" id="66059128"/>
<dbReference type="KEGG" id="bmy:BM_BM18007"/>
<feature type="transmembrane region" description="Helical" evidence="1">
    <location>
        <begin position="77"/>
        <end position="99"/>
    </location>
</feature>
<dbReference type="OrthoDB" id="10433738at2759"/>
<evidence type="ECO:0000313" key="3">
    <source>
        <dbReference type="Proteomes" id="UP000006672"/>
    </source>
</evidence>
<keyword evidence="1" id="KW-0472">Membrane</keyword>
<reference evidence="2" key="2">
    <citation type="submission" date="2019-04" db="EMBL/GenBank/DDBJ databases">
        <authorList>
            <person name="Howe K."/>
            <person name="Paulini M."/>
            <person name="Williams G."/>
        </authorList>
    </citation>
    <scope>NUCLEOTIDE SEQUENCE [LARGE SCALE GENOMIC DNA]</scope>
    <source>
        <strain evidence="2">FR3</strain>
    </source>
</reference>
<dbReference type="Proteomes" id="UP000006672">
    <property type="component" value="Unassembled WGS sequence"/>
</dbReference>
<evidence type="ECO:0000313" key="2">
    <source>
        <dbReference type="EMBL" id="VIO88334.1"/>
    </source>
</evidence>
<feature type="transmembrane region" description="Helical" evidence="1">
    <location>
        <begin position="105"/>
        <end position="127"/>
    </location>
</feature>
<accession>A0A4E9EW02</accession>
<protein>
    <submittedName>
        <fullName evidence="4">MARVEL domain-containing protein</fullName>
    </submittedName>
</protein>
<keyword evidence="3" id="KW-1185">Reference proteome</keyword>
<sequence length="136" mass="15313">MDGFSFVILILRACAAIASLISTINAVIVLVNANYYGHIFMPIIGFILLVLLVIWTFIAVADVFAGLHEKYNWVRGLMWFSVPYGLLTAYLVTAAYLYVMLHRNLIIAFTWIAVCNMITDAFMINCLSNESMIIHV</sequence>
<feature type="transmembrane region" description="Helical" evidence="1">
    <location>
        <begin position="39"/>
        <end position="65"/>
    </location>
</feature>
<organism evidence="2">
    <name type="scientific">Brugia malayi</name>
    <name type="common">Filarial nematode worm</name>
    <dbReference type="NCBI Taxonomy" id="6279"/>
    <lineage>
        <taxon>Eukaryota</taxon>
        <taxon>Metazoa</taxon>
        <taxon>Ecdysozoa</taxon>
        <taxon>Nematoda</taxon>
        <taxon>Chromadorea</taxon>
        <taxon>Rhabditida</taxon>
        <taxon>Spirurina</taxon>
        <taxon>Spiruromorpha</taxon>
        <taxon>Filarioidea</taxon>
        <taxon>Onchocercidae</taxon>
        <taxon>Brugia</taxon>
    </lineage>
</organism>
<evidence type="ECO:0000313" key="4">
    <source>
        <dbReference type="WBParaSite" id="Bm18007.1"/>
    </source>
</evidence>
<reference evidence="3" key="1">
    <citation type="journal article" date="2007" name="Science">
        <title>Draft genome of the filarial nematode parasite Brugia malayi.</title>
        <authorList>
            <person name="Ghedin E."/>
            <person name="Wang S."/>
            <person name="Spiro D."/>
            <person name="Caler E."/>
            <person name="Zhao Q."/>
            <person name="Crabtree J."/>
            <person name="Allen J.E."/>
            <person name="Delcher A.L."/>
            <person name="Guiliano D.B."/>
            <person name="Miranda-Saavedra D."/>
            <person name="Angiuoli S.V."/>
            <person name="Creasy T."/>
            <person name="Amedeo P."/>
            <person name="Haas B."/>
            <person name="El-Sayed N.M."/>
            <person name="Wortman J.R."/>
            <person name="Feldblyum T."/>
            <person name="Tallon L."/>
            <person name="Schatz M."/>
            <person name="Shumway M."/>
            <person name="Koo H."/>
            <person name="Salzberg S.L."/>
            <person name="Schobel S."/>
            <person name="Pertea M."/>
            <person name="Pop M."/>
            <person name="White O."/>
            <person name="Barton G.J."/>
            <person name="Carlow C.K."/>
            <person name="Crawford M.J."/>
            <person name="Daub J."/>
            <person name="Dimmic M.W."/>
            <person name="Estes C.F."/>
            <person name="Foster J.M."/>
            <person name="Ganatra M."/>
            <person name="Gregory W.F."/>
            <person name="Johnson N.M."/>
            <person name="Jin J."/>
            <person name="Komuniecki R."/>
            <person name="Korf I."/>
            <person name="Kumar S."/>
            <person name="Laney S."/>
            <person name="Li B.W."/>
            <person name="Li W."/>
            <person name="Lindblom T.H."/>
            <person name="Lustigman S."/>
            <person name="Ma D."/>
            <person name="Maina C.V."/>
            <person name="Martin D.M."/>
            <person name="McCarter J.P."/>
            <person name="McReynolds L."/>
            <person name="Mitreva M."/>
            <person name="Nutman T.B."/>
            <person name="Parkinson J."/>
            <person name="Peregrin-Alvarez J.M."/>
            <person name="Poole C."/>
            <person name="Ren Q."/>
            <person name="Saunders L."/>
            <person name="Sluder A.E."/>
            <person name="Smith K."/>
            <person name="Stanke M."/>
            <person name="Unnasch T.R."/>
            <person name="Ware J."/>
            <person name="Wei A.D."/>
            <person name="Weil G."/>
            <person name="Williams D.J."/>
            <person name="Zhang Y."/>
            <person name="Williams S.A."/>
            <person name="Fraser-Liggett C."/>
            <person name="Slatko B."/>
            <person name="Blaxter M.L."/>
            <person name="Scott A.L."/>
        </authorList>
    </citation>
    <scope>NUCLEOTIDE SEQUENCE</scope>
    <source>
        <strain evidence="3">FR3</strain>
    </source>
</reference>
<name>A0A4E9EW02_BRUMA</name>
<proteinExistence type="predicted"/>
<accession>A0A5S6PEW4</accession>
<dbReference type="RefSeq" id="XP_042930793.1">
    <property type="nucleotide sequence ID" value="XM_043074859.1"/>
</dbReference>
<dbReference type="AlphaFoldDB" id="A0A4E9EW02"/>
<dbReference type="WBParaSite" id="Bm18007.1">
    <property type="protein sequence ID" value="Bm18007.1"/>
    <property type="gene ID" value="WBGene00269149"/>
</dbReference>
<keyword evidence="1" id="KW-1133">Transmembrane helix</keyword>
<dbReference type="EMBL" id="CAAKNF010000196">
    <property type="protein sequence ID" value="VIO88334.1"/>
    <property type="molecule type" value="Genomic_DNA"/>
</dbReference>
<keyword evidence="1" id="KW-0812">Transmembrane</keyword>
<reference evidence="4" key="3">
    <citation type="submission" date="2019-12" db="UniProtKB">
        <authorList>
            <consortium name="WormBaseParasite"/>
        </authorList>
    </citation>
    <scope>IDENTIFICATION</scope>
</reference>
<gene>
    <name evidence="2 4" type="primary">Bm18007</name>
    <name evidence="2" type="ORF">BM_BM18007</name>
</gene>